<organism evidence="6 7">
    <name type="scientific">Flagellimonas sediminis</name>
    <dbReference type="NCBI Taxonomy" id="2696468"/>
    <lineage>
        <taxon>Bacteria</taxon>
        <taxon>Pseudomonadati</taxon>
        <taxon>Bacteroidota</taxon>
        <taxon>Flavobacteriia</taxon>
        <taxon>Flavobacteriales</taxon>
        <taxon>Flavobacteriaceae</taxon>
        <taxon>Flagellimonas</taxon>
    </lineage>
</organism>
<evidence type="ECO:0000256" key="4">
    <source>
        <dbReference type="ARBA" id="ARBA00022833"/>
    </source>
</evidence>
<dbReference type="EMBL" id="JAAAMI010000003">
    <property type="protein sequence ID" value="NDV43195.1"/>
    <property type="molecule type" value="Genomic_DNA"/>
</dbReference>
<protein>
    <submittedName>
        <fullName evidence="6">Aspartoacylase</fullName>
    </submittedName>
</protein>
<name>A0A6I5KT63_9FLAO</name>
<dbReference type="GO" id="GO:0005829">
    <property type="term" value="C:cytosol"/>
    <property type="evidence" value="ECO:0007669"/>
    <property type="project" value="TreeGrafter"/>
</dbReference>
<dbReference type="InterPro" id="IPR050178">
    <property type="entry name" value="AspA/AstE_fam"/>
</dbReference>
<comment type="cofactor">
    <cofactor evidence="1">
        <name>Zn(2+)</name>
        <dbReference type="ChEBI" id="CHEBI:29105"/>
    </cofactor>
</comment>
<dbReference type="PANTHER" id="PTHR15162:SF7">
    <property type="entry name" value="SUCCINYLGLUTAMATE DESUCCINYLASE"/>
    <property type="match status" value="1"/>
</dbReference>
<comment type="caution">
    <text evidence="6">The sequence shown here is derived from an EMBL/GenBank/DDBJ whole genome shotgun (WGS) entry which is preliminary data.</text>
</comment>
<dbReference type="Pfam" id="PF24827">
    <property type="entry name" value="AstE_AspA_cat"/>
    <property type="match status" value="1"/>
</dbReference>
<dbReference type="RefSeq" id="WP_163634694.1">
    <property type="nucleotide sequence ID" value="NZ_JAAAMI010000003.1"/>
</dbReference>
<keyword evidence="7" id="KW-1185">Reference proteome</keyword>
<keyword evidence="2" id="KW-0479">Metal-binding</keyword>
<keyword evidence="4" id="KW-0862">Zinc</keyword>
<gene>
    <name evidence="6" type="ORF">GTK07_07630</name>
</gene>
<dbReference type="InterPro" id="IPR055438">
    <property type="entry name" value="AstE_AspA_cat"/>
</dbReference>
<proteinExistence type="predicted"/>
<evidence type="ECO:0000256" key="3">
    <source>
        <dbReference type="ARBA" id="ARBA00022801"/>
    </source>
</evidence>
<dbReference type="Gene3D" id="3.40.630.10">
    <property type="entry name" value="Zn peptidases"/>
    <property type="match status" value="1"/>
</dbReference>
<dbReference type="AlphaFoldDB" id="A0A6I5KT63"/>
<evidence type="ECO:0000313" key="7">
    <source>
        <dbReference type="Proteomes" id="UP000468707"/>
    </source>
</evidence>
<dbReference type="SUPFAM" id="SSF53187">
    <property type="entry name" value="Zn-dependent exopeptidases"/>
    <property type="match status" value="1"/>
</dbReference>
<evidence type="ECO:0000256" key="1">
    <source>
        <dbReference type="ARBA" id="ARBA00001947"/>
    </source>
</evidence>
<accession>A0A6I5KT63</accession>
<dbReference type="PANTHER" id="PTHR15162">
    <property type="entry name" value="ASPARTOACYLASE"/>
    <property type="match status" value="1"/>
</dbReference>
<evidence type="ECO:0000313" key="6">
    <source>
        <dbReference type="EMBL" id="NDV43195.1"/>
    </source>
</evidence>
<evidence type="ECO:0000259" key="5">
    <source>
        <dbReference type="Pfam" id="PF24827"/>
    </source>
</evidence>
<dbReference type="Proteomes" id="UP000468707">
    <property type="component" value="Unassembled WGS sequence"/>
</dbReference>
<evidence type="ECO:0000256" key="2">
    <source>
        <dbReference type="ARBA" id="ARBA00022723"/>
    </source>
</evidence>
<feature type="domain" description="Succinylglutamate desuccinylase/Aspartoacylase catalytic" evidence="5">
    <location>
        <begin position="28"/>
        <end position="150"/>
    </location>
</feature>
<keyword evidence="3" id="KW-0378">Hydrolase</keyword>
<dbReference type="GO" id="GO:0016788">
    <property type="term" value="F:hydrolase activity, acting on ester bonds"/>
    <property type="evidence" value="ECO:0007669"/>
    <property type="project" value="InterPro"/>
</dbReference>
<dbReference type="GO" id="GO:0046872">
    <property type="term" value="F:metal ion binding"/>
    <property type="evidence" value="ECO:0007669"/>
    <property type="project" value="UniProtKB-KW"/>
</dbReference>
<sequence length="400" mass="46376">MCKVHSIALNETIKMERVLDHLQGTSRGPTVVFFGGIHGNEPAGVFALRQVFQEIRSQNIPIQGEVYAITGNLGALSKNLRYQQEDLNRIWLPERITSVMGKEEVQHLEEIELKHLYQLLQGILENSKPPFYFLDLHTTSSDTIPFMVMNDSLLNRKYASHYPLPIILGIEEYLEGALLSYINELGYVSLGFESGQHNDGKAIQNCIAFIRYSMALTETILVSSEEKENLRKAISGTGKESHKLYEIYHQHLIAPHSQFKMLPGFVNFQSVPKWKSIAIENGIEMKIHKRRQIFMPLYQEQGNEGFYFIRPIPKFLLWMSKELRRFKVDHLLVKLPGVQWKSKEKDTLMVDQRVARFFARSFLHLLGYRARKFDATHLVAKNRERASKTEDYQKADWFNT</sequence>
<reference evidence="6 7" key="1">
    <citation type="submission" date="2020-01" db="EMBL/GenBank/DDBJ databases">
        <title>Muricauda sediminis sp.nov. 40Bstr401.</title>
        <authorList>
            <person name="Xue Z."/>
            <person name="Zhu S."/>
            <person name="Ren N."/>
            <person name="Chen T."/>
            <person name="Chen X."/>
            <person name="Chen J."/>
            <person name="Yang J."/>
        </authorList>
    </citation>
    <scope>NUCLEOTIDE SEQUENCE [LARGE SCALE GENOMIC DNA]</scope>
    <source>
        <strain evidence="6 7">40Bstr401</strain>
    </source>
</reference>